<dbReference type="Proteomes" id="UP001056120">
    <property type="component" value="Linkage Group LG25"/>
</dbReference>
<keyword evidence="2" id="KW-1185">Reference proteome</keyword>
<dbReference type="EMBL" id="CM042042">
    <property type="protein sequence ID" value="KAI3703848.1"/>
    <property type="molecule type" value="Genomic_DNA"/>
</dbReference>
<sequence length="415" mass="44667">MPTVWFSLKKSLHCKPDPKEVHDPKSKKHLATILTRKPGRSGCSRSIANLKDVINGGNVRHSEKPVTCSPRSIGSSEFVNPIAHEVIFSDSKCELKISGFNGGVTGCSGAGGGSGGGGGDGFSFVGTLLPGTPGPSGPLTMHGFKNQQTSSRKIGIPQNPKACLEAESNGSSAAAADDAAVTCHKCGKQFGKWENLEAHHLSKHAVTELIEGDSSRKIVEIICRSGWLKPENNTGRIEKVLKVHNMQKTLARFEEYKESVKAKASKLPKKHPRCLADGNELLRFYGTTIACSLGINGESSLCVSDKCCVCRIIRHGFSTKRELKGGIGVFTTSTSARAFESIEVYDDRLDTRKALMVCRVIAGRVHKPLENIQEITGQTGFDSLAGKIGIHSNIEDLYLLSPKALQPCFVVICKL</sequence>
<accession>A0ACB9A364</accession>
<reference evidence="1 2" key="2">
    <citation type="journal article" date="2022" name="Mol. Ecol. Resour.">
        <title>The genomes of chicory, endive, great burdock and yacon provide insights into Asteraceae paleo-polyploidization history and plant inulin production.</title>
        <authorList>
            <person name="Fan W."/>
            <person name="Wang S."/>
            <person name="Wang H."/>
            <person name="Wang A."/>
            <person name="Jiang F."/>
            <person name="Liu H."/>
            <person name="Zhao H."/>
            <person name="Xu D."/>
            <person name="Zhang Y."/>
        </authorList>
    </citation>
    <scope>NUCLEOTIDE SEQUENCE [LARGE SCALE GENOMIC DNA]</scope>
    <source>
        <strain evidence="2">cv. Yunnan</strain>
        <tissue evidence="1">Leaves</tissue>
    </source>
</reference>
<organism evidence="1 2">
    <name type="scientific">Smallanthus sonchifolius</name>
    <dbReference type="NCBI Taxonomy" id="185202"/>
    <lineage>
        <taxon>Eukaryota</taxon>
        <taxon>Viridiplantae</taxon>
        <taxon>Streptophyta</taxon>
        <taxon>Embryophyta</taxon>
        <taxon>Tracheophyta</taxon>
        <taxon>Spermatophyta</taxon>
        <taxon>Magnoliopsida</taxon>
        <taxon>eudicotyledons</taxon>
        <taxon>Gunneridae</taxon>
        <taxon>Pentapetalae</taxon>
        <taxon>asterids</taxon>
        <taxon>campanulids</taxon>
        <taxon>Asterales</taxon>
        <taxon>Asteraceae</taxon>
        <taxon>Asteroideae</taxon>
        <taxon>Heliantheae alliance</taxon>
        <taxon>Millerieae</taxon>
        <taxon>Smallanthus</taxon>
    </lineage>
</organism>
<evidence type="ECO:0000313" key="2">
    <source>
        <dbReference type="Proteomes" id="UP001056120"/>
    </source>
</evidence>
<comment type="caution">
    <text evidence="1">The sequence shown here is derived from an EMBL/GenBank/DDBJ whole genome shotgun (WGS) entry which is preliminary data.</text>
</comment>
<protein>
    <submittedName>
        <fullName evidence="1">Uncharacterized protein</fullName>
    </submittedName>
</protein>
<name>A0ACB9A364_9ASTR</name>
<proteinExistence type="predicted"/>
<gene>
    <name evidence="1" type="ORF">L1987_74044</name>
</gene>
<reference evidence="2" key="1">
    <citation type="journal article" date="2022" name="Mol. Ecol. Resour.">
        <title>The genomes of chicory, endive, great burdock and yacon provide insights into Asteraceae palaeo-polyploidization history and plant inulin production.</title>
        <authorList>
            <person name="Fan W."/>
            <person name="Wang S."/>
            <person name="Wang H."/>
            <person name="Wang A."/>
            <person name="Jiang F."/>
            <person name="Liu H."/>
            <person name="Zhao H."/>
            <person name="Xu D."/>
            <person name="Zhang Y."/>
        </authorList>
    </citation>
    <scope>NUCLEOTIDE SEQUENCE [LARGE SCALE GENOMIC DNA]</scope>
    <source>
        <strain evidence="2">cv. Yunnan</strain>
    </source>
</reference>
<evidence type="ECO:0000313" key="1">
    <source>
        <dbReference type="EMBL" id="KAI3703848.1"/>
    </source>
</evidence>